<feature type="region of interest" description="Disordered" evidence="9">
    <location>
        <begin position="1095"/>
        <end position="1118"/>
    </location>
</feature>
<evidence type="ECO:0000256" key="8">
    <source>
        <dbReference type="ARBA" id="ARBA00023303"/>
    </source>
</evidence>
<dbReference type="PANTHER" id="PTHR45638:SF7">
    <property type="entry name" value="CYCLIC NUCLEOTIDE-GATED ION CHANNEL-LIKE, ISOFORM E"/>
    <property type="match status" value="1"/>
</dbReference>
<dbReference type="InterPro" id="IPR018488">
    <property type="entry name" value="cNMP-bd_CS"/>
</dbReference>
<feature type="compositionally biased region" description="Polar residues" evidence="9">
    <location>
        <begin position="964"/>
        <end position="985"/>
    </location>
</feature>
<evidence type="ECO:0000256" key="9">
    <source>
        <dbReference type="SAM" id="MobiDB-lite"/>
    </source>
</evidence>
<feature type="compositionally biased region" description="Basic and acidic residues" evidence="9">
    <location>
        <begin position="1106"/>
        <end position="1118"/>
    </location>
</feature>
<keyword evidence="6 10" id="KW-0472">Membrane</keyword>
<dbReference type="Pfam" id="PF00520">
    <property type="entry name" value="Ion_trans"/>
    <property type="match status" value="1"/>
</dbReference>
<proteinExistence type="predicted"/>
<evidence type="ECO:0000256" key="5">
    <source>
        <dbReference type="ARBA" id="ARBA00023065"/>
    </source>
</evidence>
<dbReference type="PROSITE" id="PS50042">
    <property type="entry name" value="CNMP_BINDING_3"/>
    <property type="match status" value="1"/>
</dbReference>
<feature type="transmembrane region" description="Helical" evidence="10">
    <location>
        <begin position="153"/>
        <end position="173"/>
    </location>
</feature>
<evidence type="ECO:0000256" key="2">
    <source>
        <dbReference type="ARBA" id="ARBA00022448"/>
    </source>
</evidence>
<dbReference type="Pfam" id="PF00027">
    <property type="entry name" value="cNMP_binding"/>
    <property type="match status" value="1"/>
</dbReference>
<dbReference type="Gene3D" id="1.10.287.630">
    <property type="entry name" value="Helix hairpin bin"/>
    <property type="match status" value="1"/>
</dbReference>
<keyword evidence="7" id="KW-1071">Ligand-gated ion channel</keyword>
<evidence type="ECO:0000256" key="10">
    <source>
        <dbReference type="SAM" id="Phobius"/>
    </source>
</evidence>
<feature type="compositionally biased region" description="Basic and acidic residues" evidence="9">
    <location>
        <begin position="936"/>
        <end position="960"/>
    </location>
</feature>
<name>A0ABN7AG52_9HEMI</name>
<feature type="compositionally biased region" description="Basic and acidic residues" evidence="9">
    <location>
        <begin position="1"/>
        <end position="10"/>
    </location>
</feature>
<feature type="region of interest" description="Disordered" evidence="9">
    <location>
        <begin position="1"/>
        <end position="62"/>
    </location>
</feature>
<evidence type="ECO:0000256" key="3">
    <source>
        <dbReference type="ARBA" id="ARBA00022692"/>
    </source>
</evidence>
<dbReference type="PANTHER" id="PTHR45638">
    <property type="entry name" value="CYCLIC NUCLEOTIDE-GATED CATION CHANNEL SUBUNIT A"/>
    <property type="match status" value="1"/>
</dbReference>
<feature type="region of interest" description="Disordered" evidence="9">
    <location>
        <begin position="811"/>
        <end position="901"/>
    </location>
</feature>
<dbReference type="SUPFAM" id="SSF81324">
    <property type="entry name" value="Voltage-gated potassium channels"/>
    <property type="match status" value="1"/>
</dbReference>
<organism evidence="12 13">
    <name type="scientific">Nesidiocoris tenuis</name>
    <dbReference type="NCBI Taxonomy" id="355587"/>
    <lineage>
        <taxon>Eukaryota</taxon>
        <taxon>Metazoa</taxon>
        <taxon>Ecdysozoa</taxon>
        <taxon>Arthropoda</taxon>
        <taxon>Hexapoda</taxon>
        <taxon>Insecta</taxon>
        <taxon>Pterygota</taxon>
        <taxon>Neoptera</taxon>
        <taxon>Paraneoptera</taxon>
        <taxon>Hemiptera</taxon>
        <taxon>Heteroptera</taxon>
        <taxon>Panheteroptera</taxon>
        <taxon>Cimicomorpha</taxon>
        <taxon>Miridae</taxon>
        <taxon>Dicyphina</taxon>
        <taxon>Nesidiocoris</taxon>
    </lineage>
</organism>
<feature type="region of interest" description="Disordered" evidence="9">
    <location>
        <begin position="1130"/>
        <end position="1167"/>
    </location>
</feature>
<dbReference type="PROSITE" id="PS00888">
    <property type="entry name" value="CNMP_BINDING_1"/>
    <property type="match status" value="1"/>
</dbReference>
<feature type="region of interest" description="Disordered" evidence="9">
    <location>
        <begin position="745"/>
        <end position="770"/>
    </location>
</feature>
<feature type="compositionally biased region" description="Polar residues" evidence="9">
    <location>
        <begin position="866"/>
        <end position="897"/>
    </location>
</feature>
<evidence type="ECO:0000256" key="6">
    <source>
        <dbReference type="ARBA" id="ARBA00023136"/>
    </source>
</evidence>
<feature type="region of interest" description="Disordered" evidence="9">
    <location>
        <begin position="936"/>
        <end position="987"/>
    </location>
</feature>
<dbReference type="Gene3D" id="2.60.120.10">
    <property type="entry name" value="Jelly Rolls"/>
    <property type="match status" value="1"/>
</dbReference>
<dbReference type="SUPFAM" id="SSF51206">
    <property type="entry name" value="cAMP-binding domain-like"/>
    <property type="match status" value="1"/>
</dbReference>
<feature type="compositionally biased region" description="Polar residues" evidence="9">
    <location>
        <begin position="1151"/>
        <end position="1160"/>
    </location>
</feature>
<reference evidence="12 13" key="1">
    <citation type="submission" date="2023-09" db="EMBL/GenBank/DDBJ databases">
        <title>Nesidiocoris tenuis whole genome shotgun sequence.</title>
        <authorList>
            <person name="Shibata T."/>
            <person name="Shimoda M."/>
            <person name="Kobayashi T."/>
            <person name="Uehara T."/>
        </authorList>
    </citation>
    <scope>NUCLEOTIDE SEQUENCE [LARGE SCALE GENOMIC DNA]</scope>
    <source>
        <strain evidence="12 13">Japan</strain>
    </source>
</reference>
<evidence type="ECO:0000256" key="4">
    <source>
        <dbReference type="ARBA" id="ARBA00022989"/>
    </source>
</evidence>
<dbReference type="Proteomes" id="UP001307889">
    <property type="component" value="Chromosome 2"/>
</dbReference>
<dbReference type="CDD" id="cd00038">
    <property type="entry name" value="CAP_ED"/>
    <property type="match status" value="1"/>
</dbReference>
<keyword evidence="5" id="KW-0406">Ion transport</keyword>
<dbReference type="SMART" id="SM00100">
    <property type="entry name" value="cNMP"/>
    <property type="match status" value="1"/>
</dbReference>
<dbReference type="PROSITE" id="PS00889">
    <property type="entry name" value="CNMP_BINDING_2"/>
    <property type="match status" value="1"/>
</dbReference>
<feature type="domain" description="Cyclic nucleotide-binding" evidence="11">
    <location>
        <begin position="494"/>
        <end position="596"/>
    </location>
</feature>
<accession>A0ABN7AG52</accession>
<keyword evidence="8" id="KW-0407">Ion channel</keyword>
<evidence type="ECO:0000313" key="12">
    <source>
        <dbReference type="EMBL" id="BES90953.1"/>
    </source>
</evidence>
<sequence length="1496" mass="167811">MGESHGHDSADEMDSSGNEDSVKRGCTVSSRVGGLGGENSYDAEGGTSGAASPPNRTKSNQRWMKLRTTVQLSGAITSTIQKKPPLKREDSFLKRFSTRQVPEMQETVDTGDDGEGDSEGNAGGIKSFVKIHRRKRKKYQKPPVTVVNPDGDFFYYWMLLVTICVLYNLWTLIVRQSFPELQNDYSHFWLTCDVISDIVFLLDICVQFRTGYLEQGLMVFDWMKLAGHYMKSNAFLLDLGAIFPLELLQFNYGQMPILRCPRFFKVHRVYAYYYIVESRTVYPNVLRVMNLIHILLILAHWFGCFYYLLSEYEGFQGDWVYPYRPGAYATLTRKYLASLYWSTLTLTTIGDLPTPESNAEKETDRLQNVLRRGHKTRLLQFNSNRGYIFTIVGYLIGVFIFATIVGQVGNVITNRNANRLEFERLLDGAKTYMRHHKVPGGMKRRVLRWYDYSWSRGRIQGGGDINTALGLLPDKLKTELALHVNLSVLKKVTIFQECQPEFLHDLVLKMKAYIFTPGDLICRKGEVAREMFIIADGILEVMSETGRVLTTMKAGDFFGEIGILNLDGLNKRTADVRSVGYSELFSLSREDVLNAMKDYPEAQEILQSLGRKRLKEAQNMNRAWKNSAVQHKERKILALHGSDDIGEISNRSRLDKLRLDVKELRNVLRKSGKTSRAKQECVELESLSRSHEGVTSKGVLSRMPRIYNEDTSYEEDPLPSPPKLGAGLPLLQRLKLLKEKQDAEKIDSKKLVPTTPPPDTPEKKDIDPSSLPLLQRILLLKQKEEADSNAMQNTANMAAQVLATTVRTQINLPAHQQPVKNRNKSTDEPPPSKPPQKGGVKFRELVKIGGSRKSSSSDATLKDSNNDPPLTKCRTTSSGSADESNGKPSSQYVNQDSTDNESWKLIKKAVVVQPANSTDPASGKLCVDSANPGSVRKELSIVREDTQSSSTEKLDSKESIPSKPDNSNTSSVIMNRVRSGSSSTCEGKKPNFAQLLRNAQEKKGPVPPEIKMKGDKSAQKLNLENLNQQSVPGNARFSRKSSSVPTKQADKVKIYKSIDDLSPEYSGLPFVKKLKILNERQKLAELERNTFIRSCSLDSASGGGDESDHGETLTRSHSEALAMEVVIRNQQSRQTEENSAEGHQPDGKHANFNQLGSPESNETEERRELKSILKKLSSGSLMQNVCGTCTETDPSVNSTPSPLLPDIKKLMRAQTVEGYAARHTLVIEHSHNQTFSNYASIKDVSQSNKMECIGHFFGEIRQLLEDHLEKIECQYIRHFHNLEQEVRKRDNIISQLQKRIQELEGGANGTSSTSDSIDCNDHPFLRGLSVETVLPGGSNKDSDDTAGSETPDPWPSEAGASNFHIPLCPAGNRDFTSLNIGVESSSTDTDDEIRYNYNWEVQMLAQELSEREEGNRRRAVSFDSAQPSRKETVHRTRSFDSGKKRPSDQVIGAKSLEYPAKRIALHEEWDPIIAGRGTDHFEELAFIFPPFSLSND</sequence>
<feature type="region of interest" description="Disordered" evidence="9">
    <location>
        <begin position="103"/>
        <end position="124"/>
    </location>
</feature>
<keyword evidence="2" id="KW-0813">Transport</keyword>
<dbReference type="EMBL" id="AP028910">
    <property type="protein sequence ID" value="BES90953.1"/>
    <property type="molecule type" value="Genomic_DNA"/>
</dbReference>
<dbReference type="InterPro" id="IPR000595">
    <property type="entry name" value="cNMP-bd_dom"/>
</dbReference>
<feature type="region of interest" description="Disordered" evidence="9">
    <location>
        <begin position="1410"/>
        <end position="1448"/>
    </location>
</feature>
<feature type="transmembrane region" description="Helical" evidence="10">
    <location>
        <begin position="387"/>
        <end position="409"/>
    </location>
</feature>
<keyword evidence="4 10" id="KW-1133">Transmembrane helix</keyword>
<feature type="region of interest" description="Disordered" evidence="9">
    <location>
        <begin position="1331"/>
        <end position="1365"/>
    </location>
</feature>
<evidence type="ECO:0000256" key="7">
    <source>
        <dbReference type="ARBA" id="ARBA00023286"/>
    </source>
</evidence>
<dbReference type="InterPro" id="IPR050866">
    <property type="entry name" value="CNG_cation_channel"/>
</dbReference>
<evidence type="ECO:0000313" key="13">
    <source>
        <dbReference type="Proteomes" id="UP001307889"/>
    </source>
</evidence>
<dbReference type="InterPro" id="IPR005821">
    <property type="entry name" value="Ion_trans_dom"/>
</dbReference>
<feature type="compositionally biased region" description="Acidic residues" evidence="9">
    <location>
        <begin position="109"/>
        <end position="118"/>
    </location>
</feature>
<keyword evidence="3 10" id="KW-0812">Transmembrane</keyword>
<dbReference type="InterPro" id="IPR014710">
    <property type="entry name" value="RmlC-like_jellyroll"/>
</dbReference>
<feature type="transmembrane region" description="Helical" evidence="10">
    <location>
        <begin position="291"/>
        <end position="309"/>
    </location>
</feature>
<gene>
    <name evidence="12" type="ORF">NTJ_03760</name>
</gene>
<feature type="compositionally biased region" description="Basic and acidic residues" evidence="9">
    <location>
        <begin position="1428"/>
        <end position="1447"/>
    </location>
</feature>
<protein>
    <recommendedName>
        <fullName evidence="11">Cyclic nucleotide-binding domain-containing protein</fullName>
    </recommendedName>
</protein>
<keyword evidence="13" id="KW-1185">Reference proteome</keyword>
<evidence type="ECO:0000259" key="11">
    <source>
        <dbReference type="PROSITE" id="PS50042"/>
    </source>
</evidence>
<dbReference type="Gene3D" id="1.10.287.70">
    <property type="match status" value="1"/>
</dbReference>
<comment type="subcellular location">
    <subcellularLocation>
        <location evidence="1">Membrane</location>
        <topology evidence="1">Multi-pass membrane protein</topology>
    </subcellularLocation>
</comment>
<dbReference type="InterPro" id="IPR018490">
    <property type="entry name" value="cNMP-bd_dom_sf"/>
</dbReference>
<evidence type="ECO:0000256" key="1">
    <source>
        <dbReference type="ARBA" id="ARBA00004141"/>
    </source>
</evidence>